<proteinExistence type="predicted"/>
<dbReference type="RefSeq" id="WP_007203606.1">
    <property type="nucleotide sequence ID" value="NZ_AKKV01000042.1"/>
</dbReference>
<keyword evidence="1" id="KW-0812">Transmembrane</keyword>
<keyword evidence="3" id="KW-1185">Reference proteome</keyword>
<gene>
    <name evidence="2" type="ORF">A374_17684</name>
</gene>
<dbReference type="EMBL" id="AKKV01000042">
    <property type="protein sequence ID" value="EIT83890.1"/>
    <property type="molecule type" value="Genomic_DNA"/>
</dbReference>
<dbReference type="Proteomes" id="UP000004080">
    <property type="component" value="Unassembled WGS sequence"/>
</dbReference>
<keyword evidence="1" id="KW-1133">Transmembrane helix</keyword>
<evidence type="ECO:0008006" key="4">
    <source>
        <dbReference type="Google" id="ProtNLM"/>
    </source>
</evidence>
<feature type="transmembrane region" description="Helical" evidence="1">
    <location>
        <begin position="132"/>
        <end position="149"/>
    </location>
</feature>
<dbReference type="STRING" id="1196324.A374_17684"/>
<dbReference type="PATRIC" id="fig|1196324.3.peg.3609"/>
<evidence type="ECO:0000256" key="1">
    <source>
        <dbReference type="SAM" id="Phobius"/>
    </source>
</evidence>
<comment type="caution">
    <text evidence="2">The sequence shown here is derived from an EMBL/GenBank/DDBJ whole genome shotgun (WGS) entry which is preliminary data.</text>
</comment>
<evidence type="ECO:0000313" key="3">
    <source>
        <dbReference type="Proteomes" id="UP000004080"/>
    </source>
</evidence>
<feature type="transmembrane region" description="Helical" evidence="1">
    <location>
        <begin position="161"/>
        <end position="184"/>
    </location>
</feature>
<dbReference type="AlphaFoldDB" id="I8UAB1"/>
<dbReference type="OrthoDB" id="2809136at2"/>
<keyword evidence="1" id="KW-0472">Membrane</keyword>
<reference evidence="2 3" key="1">
    <citation type="journal article" date="2012" name="J. Bacteriol.">
        <title>Genome of Bacillus macauensis ZFHKF-1, a Long-Chain-Forming Bacterium.</title>
        <authorList>
            <person name="Cai L."/>
            <person name="Zhang T."/>
        </authorList>
    </citation>
    <scope>NUCLEOTIDE SEQUENCE [LARGE SCALE GENOMIC DNA]</scope>
    <source>
        <strain evidence="2 3">ZFHKF-1</strain>
    </source>
</reference>
<feature type="transmembrane region" description="Helical" evidence="1">
    <location>
        <begin position="6"/>
        <end position="24"/>
    </location>
</feature>
<feature type="transmembrane region" description="Helical" evidence="1">
    <location>
        <begin position="108"/>
        <end position="126"/>
    </location>
</feature>
<evidence type="ECO:0000313" key="2">
    <source>
        <dbReference type="EMBL" id="EIT83890.1"/>
    </source>
</evidence>
<dbReference type="eggNOG" id="COG0811">
    <property type="taxonomic scope" value="Bacteria"/>
</dbReference>
<name>I8UAB1_9BACL</name>
<accession>I8UAB1</accession>
<organism evidence="2 3">
    <name type="scientific">Fictibacillus macauensis ZFHKF-1</name>
    <dbReference type="NCBI Taxonomy" id="1196324"/>
    <lineage>
        <taxon>Bacteria</taxon>
        <taxon>Bacillati</taxon>
        <taxon>Bacillota</taxon>
        <taxon>Bacilli</taxon>
        <taxon>Bacillales</taxon>
        <taxon>Fictibacillaceae</taxon>
        <taxon>Fictibacillus</taxon>
    </lineage>
</organism>
<sequence length="518" mass="58541">MDTVTMIVVGIIACLTFIGMIGHLQTSSSLRKWLRELDDIASGRLQAPHSPWLQKVCDDYRQHERSGIEPNTQALIEKYYLKEKLVIVGLWRVPVGNVQRLLQQLPSFTIILGVLGTFVGLTMALFSMQSTLFALGGGASAGVTMNSIITSLTAPFQGMSTAFITSIAGVSAALLLTVLSTGFFSRGTSLSYLHGKIMTDCEAYLDHTFRTLLLQEKPQDSVERLLDRLATKIEESFHSTIGHFGAVLTELTSGLQQSVTDVKTIFETQRDYTHSFAASAGALEHFGARFREAAEKQENIARSSESSVAALTGQISTFEQQIKKVSEQQQAGQQKFEMLLKRSDQALVDAGRRSEEFGQQLLRIAQEQLQHYSSVHEALEGRLQQKQEEWYYRYAEKQGDYGRAANDFASSVGQLEKSFYHMLEQLKRDLPEQLRTILERERQLQQPTNRDDDRRELARMIETIYHGITRELSTSTRTLDDMHHLLQRMYQTAMDRQTVYSARDTTEALIPPTDPRRR</sequence>
<protein>
    <recommendedName>
        <fullName evidence="4">MotA/TolQ/ExbB proton channel domain-containing protein</fullName>
    </recommendedName>
</protein>